<sequence length="622" mass="69373">MRDKIPLHGLTILASDNDYPKKGGGHSSSTYPGGRKTSTSGYPEGASDGGDYKKTSHVSKSMGSSRDIRRSIRIGLKILVFIEVVVVIALISAIYTMAVKDVIAPVVEWPLEPVPGTGEFDEFAVSSSSELCSEFARSMYVEGYRSTLIAAMLQLCLSLQQPDRSGELGASVVVHYSPDKKCRYTRGMSQMPGRPDLVSHASMALSGDPYADSKGPYSELLPLDLITTLGLLENATAQELEELAILIKAEHGDKIIALTISKVNPVDWLHIMDPILIDKSEEFTRTEVGDVVTVPNFDEKMKHFVEVLKYKDPDELENYLRSKLIPDFLPYGDSFTSDFTLIDKAAVKRWTTKEVTTDSEHPRSYCYPDNPSVAKHIFRSMEEADAPSLTFDFKPDQATAALQYMINDLYRRVSVLDRGTAFYTLYMRGNESHADTEPLKANMFTLAVGEEAYSFVGTIGTSFGSRSTTPFMNNLAHNLLRNFLTVKGFANSLHPVIEITNNTVSKVYSGVPGYPTVSPGIPRLIYSLIMTTFFNYTLEEAVGYPLMYPQPTSDVMSRYYYPFQSQFAKSIPEGKKIKDIPIGSDSVSAISRRYDENGYLRYIPFYKNGRVLSLHDVQFRTR</sequence>
<protein>
    <submittedName>
        <fullName evidence="3">Uncharacterized protein</fullName>
    </submittedName>
</protein>
<feature type="compositionally biased region" description="Polar residues" evidence="1">
    <location>
        <begin position="27"/>
        <end position="41"/>
    </location>
</feature>
<keyword evidence="2" id="KW-0812">Transmembrane</keyword>
<name>A0AA36M568_CYLNA</name>
<dbReference type="Proteomes" id="UP001176961">
    <property type="component" value="Unassembled WGS sequence"/>
</dbReference>
<keyword evidence="2" id="KW-0472">Membrane</keyword>
<dbReference type="EMBL" id="CATQJL010000223">
    <property type="protein sequence ID" value="CAJ0598548.1"/>
    <property type="molecule type" value="Genomic_DNA"/>
</dbReference>
<proteinExistence type="predicted"/>
<dbReference type="AlphaFoldDB" id="A0AA36M568"/>
<evidence type="ECO:0000313" key="4">
    <source>
        <dbReference type="Proteomes" id="UP001176961"/>
    </source>
</evidence>
<evidence type="ECO:0000313" key="3">
    <source>
        <dbReference type="EMBL" id="CAJ0598548.1"/>
    </source>
</evidence>
<organism evidence="3 4">
    <name type="scientific">Cylicocyclus nassatus</name>
    <name type="common">Nematode worm</name>
    <dbReference type="NCBI Taxonomy" id="53992"/>
    <lineage>
        <taxon>Eukaryota</taxon>
        <taxon>Metazoa</taxon>
        <taxon>Ecdysozoa</taxon>
        <taxon>Nematoda</taxon>
        <taxon>Chromadorea</taxon>
        <taxon>Rhabditida</taxon>
        <taxon>Rhabditina</taxon>
        <taxon>Rhabditomorpha</taxon>
        <taxon>Strongyloidea</taxon>
        <taxon>Strongylidae</taxon>
        <taxon>Cylicocyclus</taxon>
    </lineage>
</organism>
<feature type="transmembrane region" description="Helical" evidence="2">
    <location>
        <begin position="74"/>
        <end position="95"/>
    </location>
</feature>
<keyword evidence="2" id="KW-1133">Transmembrane helix</keyword>
<accession>A0AA36M568</accession>
<evidence type="ECO:0000256" key="1">
    <source>
        <dbReference type="SAM" id="MobiDB-lite"/>
    </source>
</evidence>
<comment type="caution">
    <text evidence="3">The sequence shown here is derived from an EMBL/GenBank/DDBJ whole genome shotgun (WGS) entry which is preliminary data.</text>
</comment>
<feature type="region of interest" description="Disordered" evidence="1">
    <location>
        <begin position="14"/>
        <end position="60"/>
    </location>
</feature>
<gene>
    <name evidence="3" type="ORF">CYNAS_LOCUS10531</name>
</gene>
<keyword evidence="4" id="KW-1185">Reference proteome</keyword>
<reference evidence="3" key="1">
    <citation type="submission" date="2023-07" db="EMBL/GenBank/DDBJ databases">
        <authorList>
            <consortium name="CYATHOMIX"/>
        </authorList>
    </citation>
    <scope>NUCLEOTIDE SEQUENCE</scope>
    <source>
        <strain evidence="3">N/A</strain>
    </source>
</reference>
<evidence type="ECO:0000256" key="2">
    <source>
        <dbReference type="SAM" id="Phobius"/>
    </source>
</evidence>